<organism evidence="11 12">
    <name type="scientific">Idiomarina xiamenensis 10-D-4</name>
    <dbReference type="NCBI Taxonomy" id="740709"/>
    <lineage>
        <taxon>Bacteria</taxon>
        <taxon>Pseudomonadati</taxon>
        <taxon>Pseudomonadota</taxon>
        <taxon>Gammaproteobacteria</taxon>
        <taxon>Alteromonadales</taxon>
        <taxon>Idiomarinaceae</taxon>
        <taxon>Idiomarina</taxon>
    </lineage>
</organism>
<dbReference type="InterPro" id="IPR037151">
    <property type="entry name" value="AlkB-like_sf"/>
</dbReference>
<evidence type="ECO:0000256" key="2">
    <source>
        <dbReference type="ARBA" id="ARBA00022723"/>
    </source>
</evidence>
<dbReference type="InterPro" id="IPR027450">
    <property type="entry name" value="AlkB-like"/>
</dbReference>
<feature type="binding site" evidence="9">
    <location>
        <position position="113"/>
    </location>
    <ligand>
        <name>2-oxoglutarate</name>
        <dbReference type="ChEBI" id="CHEBI:16810"/>
    </ligand>
</feature>
<dbReference type="Pfam" id="PF13532">
    <property type="entry name" value="2OG-FeII_Oxy_2"/>
    <property type="match status" value="1"/>
</dbReference>
<dbReference type="PROSITE" id="PS51471">
    <property type="entry name" value="FE2OG_OXY"/>
    <property type="match status" value="1"/>
</dbReference>
<feature type="binding site" evidence="9">
    <location>
        <begin position="76"/>
        <end position="78"/>
    </location>
    <ligand>
        <name>substrate</name>
    </ligand>
</feature>
<feature type="binding site" evidence="9">
    <location>
        <position position="194"/>
    </location>
    <ligand>
        <name>2-oxoglutarate</name>
        <dbReference type="ChEBI" id="CHEBI:16810"/>
    </ligand>
</feature>
<dbReference type="RefSeq" id="WP_008488596.1">
    <property type="nucleotide sequence ID" value="NZ_AMRG01000007.1"/>
</dbReference>
<feature type="binding site" evidence="9">
    <location>
        <position position="115"/>
    </location>
    <ligand>
        <name>2-oxoglutarate</name>
        <dbReference type="ChEBI" id="CHEBI:16810"/>
    </ligand>
</feature>
<proteinExistence type="predicted"/>
<dbReference type="InterPro" id="IPR032852">
    <property type="entry name" value="ALKBH2"/>
</dbReference>
<dbReference type="EMBL" id="AMRG01000007">
    <property type="protein sequence ID" value="EKE83883.1"/>
    <property type="molecule type" value="Genomic_DNA"/>
</dbReference>
<dbReference type="Gene3D" id="2.60.120.590">
    <property type="entry name" value="Alpha-ketoglutarate-dependent dioxygenase AlkB-like"/>
    <property type="match status" value="1"/>
</dbReference>
<evidence type="ECO:0000256" key="9">
    <source>
        <dbReference type="PIRSR" id="PIRSR632852-1"/>
    </source>
</evidence>
<dbReference type="GO" id="GO:0006307">
    <property type="term" value="P:DNA alkylation repair"/>
    <property type="evidence" value="ECO:0007669"/>
    <property type="project" value="TreeGrafter"/>
</dbReference>
<evidence type="ECO:0000256" key="7">
    <source>
        <dbReference type="ARBA" id="ARBA00023004"/>
    </source>
</evidence>
<evidence type="ECO:0000256" key="4">
    <source>
        <dbReference type="ARBA" id="ARBA00022842"/>
    </source>
</evidence>
<evidence type="ECO:0000313" key="11">
    <source>
        <dbReference type="EMBL" id="EKE83883.1"/>
    </source>
</evidence>
<name>K2K837_9GAMM</name>
<evidence type="ECO:0000256" key="3">
    <source>
        <dbReference type="ARBA" id="ARBA00022763"/>
    </source>
</evidence>
<comment type="caution">
    <text evidence="11">The sequence shown here is derived from an EMBL/GenBank/DDBJ whole genome shotgun (WGS) entry which is preliminary data.</text>
</comment>
<reference evidence="11 12" key="1">
    <citation type="journal article" date="2012" name="J. Bacteriol.">
        <title>Genome Sequence of Idiomarina xiamenensis Type Strain 10-D-4.</title>
        <authorList>
            <person name="Lai Q."/>
            <person name="Wang L."/>
            <person name="Wang W."/>
            <person name="Shao Z."/>
        </authorList>
    </citation>
    <scope>NUCLEOTIDE SEQUENCE [LARGE SCALE GENOMIC DNA]</scope>
    <source>
        <strain evidence="11 12">10-D-4</strain>
    </source>
</reference>
<feature type="domain" description="Fe2OG dioxygenase" evidence="10">
    <location>
        <begin position="106"/>
        <end position="203"/>
    </location>
</feature>
<sequence length="213" mass="24489">MQQTLAFQSAVAQTQVPLPDADVQYFPRWLADDAAEQLKIELQQQLDWRQDQIRLFGRMVAIPRLQAWYGDAGLRYSYSGLSLTANPWTANLQQLREQMQQLCECRFNAVLLNWYRDGQDSMGWHSDDEAELGEQPVIASLSLGQPRRFMLRHKSEPASHELALGAGDVLVMRGDTQRYWQHQVPKQRQLAGDRINLTFRYIDSALAVSKRLG</sequence>
<dbReference type="PANTHER" id="PTHR31573">
    <property type="entry name" value="ALPHA-KETOGLUTARATE-DEPENDENT DIOXYGENASE ALKB HOMOLOG 2"/>
    <property type="match status" value="1"/>
</dbReference>
<feature type="binding site" evidence="9">
    <location>
        <position position="128"/>
    </location>
    <ligand>
        <name>substrate</name>
    </ligand>
</feature>
<dbReference type="OrthoDB" id="190276at2"/>
<dbReference type="GO" id="GO:0035516">
    <property type="term" value="F:broad specificity oxidative DNA demethylase activity"/>
    <property type="evidence" value="ECO:0007669"/>
    <property type="project" value="TreeGrafter"/>
</dbReference>
<accession>K2K837</accession>
<evidence type="ECO:0000313" key="12">
    <source>
        <dbReference type="Proteomes" id="UP000014115"/>
    </source>
</evidence>
<dbReference type="SUPFAM" id="SSF51197">
    <property type="entry name" value="Clavaminate synthase-like"/>
    <property type="match status" value="1"/>
</dbReference>
<dbReference type="GO" id="GO:0051747">
    <property type="term" value="F:cytosine C-5 DNA demethylase activity"/>
    <property type="evidence" value="ECO:0007669"/>
    <property type="project" value="TreeGrafter"/>
</dbReference>
<evidence type="ECO:0000259" key="10">
    <source>
        <dbReference type="PROSITE" id="PS51471"/>
    </source>
</evidence>
<feature type="binding site" evidence="9">
    <location>
        <position position="200"/>
    </location>
    <ligand>
        <name>2-oxoglutarate</name>
        <dbReference type="ChEBI" id="CHEBI:16810"/>
    </ligand>
</feature>
<feature type="binding site" evidence="9">
    <location>
        <position position="198"/>
    </location>
    <ligand>
        <name>2-oxoglutarate</name>
        <dbReference type="ChEBI" id="CHEBI:16810"/>
    </ligand>
</feature>
<keyword evidence="7" id="KW-0408">Iron</keyword>
<dbReference type="AlphaFoldDB" id="K2K837"/>
<dbReference type="GO" id="GO:0008198">
    <property type="term" value="F:ferrous iron binding"/>
    <property type="evidence" value="ECO:0007669"/>
    <property type="project" value="TreeGrafter"/>
</dbReference>
<dbReference type="PANTHER" id="PTHR31573:SF1">
    <property type="entry name" value="DNA OXIDATIVE DEMETHYLASE ALKBH2"/>
    <property type="match status" value="1"/>
</dbReference>
<dbReference type="eggNOG" id="COG3145">
    <property type="taxonomic scope" value="Bacteria"/>
</dbReference>
<dbReference type="STRING" id="740709.A10D4_07046"/>
<keyword evidence="3" id="KW-0227">DNA damage</keyword>
<dbReference type="InterPro" id="IPR005123">
    <property type="entry name" value="Oxoglu/Fe-dep_dioxygenase_dom"/>
</dbReference>
<protein>
    <submittedName>
        <fullName evidence="11">2OG-Fe(II) oxygenase</fullName>
    </submittedName>
</protein>
<feature type="binding site" evidence="9">
    <location>
        <position position="182"/>
    </location>
    <ligand>
        <name>2-oxoglutarate</name>
        <dbReference type="ChEBI" id="CHEBI:16810"/>
    </ligand>
</feature>
<keyword evidence="8" id="KW-0234">DNA repair</keyword>
<evidence type="ECO:0000256" key="1">
    <source>
        <dbReference type="ARBA" id="ARBA00001954"/>
    </source>
</evidence>
<evidence type="ECO:0000256" key="8">
    <source>
        <dbReference type="ARBA" id="ARBA00023204"/>
    </source>
</evidence>
<keyword evidence="6" id="KW-0560">Oxidoreductase</keyword>
<evidence type="ECO:0000256" key="6">
    <source>
        <dbReference type="ARBA" id="ARBA00023002"/>
    </source>
</evidence>
<evidence type="ECO:0000256" key="5">
    <source>
        <dbReference type="ARBA" id="ARBA00022964"/>
    </source>
</evidence>
<feature type="binding site" evidence="9">
    <location>
        <begin position="56"/>
        <end position="58"/>
    </location>
    <ligand>
        <name>substrate</name>
    </ligand>
</feature>
<dbReference type="Proteomes" id="UP000014115">
    <property type="component" value="Unassembled WGS sequence"/>
</dbReference>
<keyword evidence="5" id="KW-0223">Dioxygenase</keyword>
<dbReference type="PATRIC" id="fig|740709.3.peg.1433"/>
<feature type="binding site" evidence="9">
    <location>
        <position position="125"/>
    </location>
    <ligand>
        <name>2-oxoglutarate</name>
        <dbReference type="ChEBI" id="CHEBI:16810"/>
    </ligand>
</feature>
<keyword evidence="2" id="KW-0479">Metal-binding</keyword>
<gene>
    <name evidence="11" type="ORF">A10D4_07046</name>
</gene>
<dbReference type="FunFam" id="2.60.120.590:FF:000004">
    <property type="entry name" value="DNA oxidative demethylase ALKBH2"/>
    <property type="match status" value="1"/>
</dbReference>
<comment type="cofactor">
    <cofactor evidence="1">
        <name>Fe(2+)</name>
        <dbReference type="ChEBI" id="CHEBI:29033"/>
    </cofactor>
</comment>
<keyword evidence="12" id="KW-1185">Reference proteome</keyword>
<keyword evidence="4" id="KW-0460">Magnesium</keyword>